<dbReference type="EMBL" id="MIJY01000046">
    <property type="protein sequence ID" value="OEG08839.1"/>
    <property type="molecule type" value="Genomic_DNA"/>
</dbReference>
<evidence type="ECO:0000313" key="1">
    <source>
        <dbReference type="EMBL" id="OEG08829.1"/>
    </source>
</evidence>
<dbReference type="AlphaFoldDB" id="A0A1E5G830"/>
<dbReference type="Gene3D" id="3.40.50.300">
    <property type="entry name" value="P-loop containing nucleotide triphosphate hydrolases"/>
    <property type="match status" value="1"/>
</dbReference>
<reference evidence="3" key="2">
    <citation type="submission" date="2016-09" db="EMBL/GenBank/DDBJ databases">
        <authorList>
            <person name="Gulvik C.A."/>
        </authorList>
    </citation>
    <scope>NUCLEOTIDE SEQUENCE [LARGE SCALE GENOMIC DNA]</scope>
    <source>
        <strain evidence="3">LMG 8895</strain>
    </source>
</reference>
<dbReference type="RefSeq" id="WP_069665150.1">
    <property type="nucleotide sequence ID" value="NZ_JBHUJJ010000001.1"/>
</dbReference>
<dbReference type="EMBL" id="MIJY01000046">
    <property type="protein sequence ID" value="OEG08829.1"/>
    <property type="molecule type" value="Genomic_DNA"/>
</dbReference>
<evidence type="ECO:0008006" key="4">
    <source>
        <dbReference type="Google" id="ProtNLM"/>
    </source>
</evidence>
<sequence>MKLAQFIKYKAIDIKRNHDLRKSGVKQFNEYGLRLYSGCQGSGKTSSMVEQLERYRLEYGGQLFIATNFGYIYQDLALETLDDLVDLPKIVRERGYIGLVIGWDEIQNDFDNTVRTFPITILRTITQQRKQSIKILATSQVFTRVSKAIREQTFEVVQCKTLLSRWVFQKWYDPVEYEYYIANANKDQKLPVKTKFNFIQTDEQRELYDSYAVIDNLGKQVELSLEERIRMGYGKNAPIIGHASETERILLN</sequence>
<accession>A0A1E5G830</accession>
<evidence type="ECO:0000313" key="3">
    <source>
        <dbReference type="Proteomes" id="UP000095094"/>
    </source>
</evidence>
<protein>
    <recommendedName>
        <fullName evidence="4">Zona occludens toxin N-terminal domain-containing protein</fullName>
    </recommendedName>
</protein>
<dbReference type="Proteomes" id="UP000095094">
    <property type="component" value="Unassembled WGS sequence"/>
</dbReference>
<proteinExistence type="predicted"/>
<dbReference type="InterPro" id="IPR027417">
    <property type="entry name" value="P-loop_NTPase"/>
</dbReference>
<reference evidence="1" key="1">
    <citation type="submission" date="2016-09" db="EMBL/GenBank/DDBJ databases">
        <authorList>
            <person name="Capua I."/>
            <person name="De Benedictis P."/>
            <person name="Joannis T."/>
            <person name="Lombin L.H."/>
            <person name="Cattoli G."/>
        </authorList>
    </citation>
    <scope>NUCLEOTIDE SEQUENCE [LARGE SCALE GENOMIC DNA]</scope>
    <source>
        <strain evidence="1">LMG 8895</strain>
    </source>
</reference>
<organism evidence="1 3">
    <name type="scientific">Enterococcus termitis</name>
    <dbReference type="NCBI Taxonomy" id="332950"/>
    <lineage>
        <taxon>Bacteria</taxon>
        <taxon>Bacillati</taxon>
        <taxon>Bacillota</taxon>
        <taxon>Bacilli</taxon>
        <taxon>Lactobacillales</taxon>
        <taxon>Enterococcaceae</taxon>
        <taxon>Enterococcus</taxon>
    </lineage>
</organism>
<gene>
    <name evidence="1" type="ORF">BCR25_12920</name>
    <name evidence="2" type="ORF">BCR25_12970</name>
</gene>
<keyword evidence="3" id="KW-1185">Reference proteome</keyword>
<evidence type="ECO:0000313" key="2">
    <source>
        <dbReference type="EMBL" id="OEG08839.1"/>
    </source>
</evidence>
<comment type="caution">
    <text evidence="1">The sequence shown here is derived from an EMBL/GenBank/DDBJ whole genome shotgun (WGS) entry which is preliminary data.</text>
</comment>
<name>A0A1E5G830_9ENTE</name>